<name>A0A418WWW4_9BURK</name>
<protein>
    <submittedName>
        <fullName evidence="1">Uncharacterized protein</fullName>
    </submittedName>
</protein>
<keyword evidence="2" id="KW-1185">Reference proteome</keyword>
<dbReference type="EMBL" id="QYUN01000002">
    <property type="protein sequence ID" value="RJG04738.1"/>
    <property type="molecule type" value="Genomic_DNA"/>
</dbReference>
<proteinExistence type="predicted"/>
<evidence type="ECO:0000313" key="2">
    <source>
        <dbReference type="Proteomes" id="UP000285190"/>
    </source>
</evidence>
<reference evidence="1 2" key="1">
    <citation type="submission" date="2018-09" db="EMBL/GenBank/DDBJ databases">
        <authorList>
            <person name="Zhu H."/>
        </authorList>
    </citation>
    <scope>NUCLEOTIDE SEQUENCE [LARGE SCALE GENOMIC DNA]</scope>
    <source>
        <strain evidence="1 2">K2R10-39</strain>
    </source>
</reference>
<organism evidence="1 2">
    <name type="scientific">Noviherbaspirillum cavernae</name>
    <dbReference type="NCBI Taxonomy" id="2320862"/>
    <lineage>
        <taxon>Bacteria</taxon>
        <taxon>Pseudomonadati</taxon>
        <taxon>Pseudomonadota</taxon>
        <taxon>Betaproteobacteria</taxon>
        <taxon>Burkholderiales</taxon>
        <taxon>Oxalobacteraceae</taxon>
        <taxon>Noviherbaspirillum</taxon>
    </lineage>
</organism>
<comment type="caution">
    <text evidence="1">The sequence shown here is derived from an EMBL/GenBank/DDBJ whole genome shotgun (WGS) entry which is preliminary data.</text>
</comment>
<dbReference type="Proteomes" id="UP000285190">
    <property type="component" value="Unassembled WGS sequence"/>
</dbReference>
<gene>
    <name evidence="1" type="ORF">D3870_00730</name>
</gene>
<accession>A0A418WWW4</accession>
<evidence type="ECO:0000313" key="1">
    <source>
        <dbReference type="EMBL" id="RJG04738.1"/>
    </source>
</evidence>
<dbReference type="AlphaFoldDB" id="A0A418WWW4"/>
<sequence length="59" mass="6399">MRAIERSKIAFKIAHANGFFCGIFLVSAARIFPHVHAILTVHSGAYSTPEMRGNTGVAQ</sequence>